<feature type="binding site" evidence="2">
    <location>
        <position position="24"/>
    </location>
    <ligand>
        <name>UDP-N-acetyl-alpha-D-muramoyl-L-alanyl-D-glutamate</name>
        <dbReference type="ChEBI" id="CHEBI:83900"/>
    </ligand>
</feature>
<reference evidence="6 7" key="1">
    <citation type="submission" date="2017-01" db="EMBL/GenBank/DDBJ databases">
        <title>Draft sequence of Acidihalobacter ferrooxidans strain DSM 14175 (strain V8).</title>
        <authorList>
            <person name="Khaleque H.N."/>
            <person name="Ramsay J.P."/>
            <person name="Murphy R.J.T."/>
            <person name="Kaksonen A.H."/>
            <person name="Boxall N.J."/>
            <person name="Watkin E.L.J."/>
        </authorList>
    </citation>
    <scope>NUCLEOTIDE SEQUENCE [LARGE SCALE GENOMIC DNA]</scope>
    <source>
        <strain evidence="6 7">V8</strain>
    </source>
</reference>
<dbReference type="InterPro" id="IPR013221">
    <property type="entry name" value="Mur_ligase_cen"/>
</dbReference>
<accession>A0A1P8UDB7</accession>
<evidence type="ECO:0000313" key="6">
    <source>
        <dbReference type="EMBL" id="APZ41818.1"/>
    </source>
</evidence>
<dbReference type="AlphaFoldDB" id="A0A1P8UDB7"/>
<keyword evidence="2 3" id="KW-0573">Peptidoglycan synthesis</keyword>
<evidence type="ECO:0000256" key="2">
    <source>
        <dbReference type="HAMAP-Rule" id="MF_00208"/>
    </source>
</evidence>
<dbReference type="Proteomes" id="UP000243807">
    <property type="component" value="Chromosome"/>
</dbReference>
<keyword evidence="2 3" id="KW-0133">Cell shape</keyword>
<dbReference type="Gene3D" id="3.40.1390.10">
    <property type="entry name" value="MurE/MurF, N-terminal domain"/>
    <property type="match status" value="1"/>
</dbReference>
<feature type="binding site" evidence="2">
    <location>
        <begin position="146"/>
        <end position="147"/>
    </location>
    <ligand>
        <name>UDP-N-acetyl-alpha-D-muramoyl-L-alanyl-D-glutamate</name>
        <dbReference type="ChEBI" id="CHEBI:83900"/>
    </ligand>
</feature>
<dbReference type="InterPro" id="IPR004101">
    <property type="entry name" value="Mur_ligase_C"/>
</dbReference>
<dbReference type="GO" id="GO:0008360">
    <property type="term" value="P:regulation of cell shape"/>
    <property type="evidence" value="ECO:0007669"/>
    <property type="project" value="UniProtKB-KW"/>
</dbReference>
<protein>
    <recommendedName>
        <fullName evidence="2">UDP-N-acetylmuramyl-tripeptide synthetase</fullName>
        <ecNumber evidence="2">6.3.2.-</ecNumber>
    </recommendedName>
    <alternativeName>
        <fullName evidence="2">UDP-MurNAc-tripeptide synthetase</fullName>
    </alternativeName>
</protein>
<feature type="binding site" evidence="2">
    <location>
        <position position="179"/>
    </location>
    <ligand>
        <name>UDP-N-acetyl-alpha-D-muramoyl-L-alanyl-D-glutamate</name>
        <dbReference type="ChEBI" id="CHEBI:83900"/>
    </ligand>
</feature>
<dbReference type="SUPFAM" id="SSF63418">
    <property type="entry name" value="MurE/MurF N-terminal domain"/>
    <property type="match status" value="1"/>
</dbReference>
<dbReference type="InterPro" id="IPR036615">
    <property type="entry name" value="Mur_ligase_C_dom_sf"/>
</dbReference>
<keyword evidence="2 3" id="KW-0131">Cell cycle</keyword>
<dbReference type="EC" id="6.3.2.-" evidence="2"/>
<dbReference type="InterPro" id="IPR035911">
    <property type="entry name" value="MurE/MurF_N"/>
</dbReference>
<organism evidence="6 7">
    <name type="scientific">Acidihalobacter ferrooxydans</name>
    <dbReference type="NCBI Taxonomy" id="1765967"/>
    <lineage>
        <taxon>Bacteria</taxon>
        <taxon>Pseudomonadati</taxon>
        <taxon>Pseudomonadota</taxon>
        <taxon>Gammaproteobacteria</taxon>
        <taxon>Chromatiales</taxon>
        <taxon>Ectothiorhodospiraceae</taxon>
        <taxon>Acidihalobacter</taxon>
    </lineage>
</organism>
<dbReference type="Gene3D" id="3.90.190.20">
    <property type="entry name" value="Mur ligase, C-terminal domain"/>
    <property type="match status" value="1"/>
</dbReference>
<dbReference type="GO" id="GO:0071555">
    <property type="term" value="P:cell wall organization"/>
    <property type="evidence" value="ECO:0007669"/>
    <property type="project" value="UniProtKB-KW"/>
</dbReference>
<dbReference type="GO" id="GO:0005524">
    <property type="term" value="F:ATP binding"/>
    <property type="evidence" value="ECO:0007669"/>
    <property type="project" value="UniProtKB-UniRule"/>
</dbReference>
<dbReference type="RefSeq" id="WP_076835165.1">
    <property type="nucleotide sequence ID" value="NZ_CP019434.1"/>
</dbReference>
<keyword evidence="2" id="KW-0436">Ligase</keyword>
<feature type="binding site" evidence="2">
    <location>
        <position position="143"/>
    </location>
    <ligand>
        <name>UDP-N-acetyl-alpha-D-muramoyl-L-alanyl-D-glutamate</name>
        <dbReference type="ChEBI" id="CHEBI:83900"/>
    </ligand>
</feature>
<dbReference type="NCBIfam" id="TIGR01085">
    <property type="entry name" value="murE"/>
    <property type="match status" value="1"/>
</dbReference>
<dbReference type="Pfam" id="PF08245">
    <property type="entry name" value="Mur_ligase_M"/>
    <property type="match status" value="1"/>
</dbReference>
<dbReference type="STRING" id="1765967.BW247_00835"/>
<dbReference type="GO" id="GO:0005737">
    <property type="term" value="C:cytoplasm"/>
    <property type="evidence" value="ECO:0007669"/>
    <property type="project" value="UniProtKB-SubCell"/>
</dbReference>
<dbReference type="EMBL" id="CP019434">
    <property type="protein sequence ID" value="APZ41818.1"/>
    <property type="molecule type" value="Genomic_DNA"/>
</dbReference>
<keyword evidence="2" id="KW-0460">Magnesium</keyword>
<feature type="domain" description="Mur ligase C-terminal" evidence="4">
    <location>
        <begin position="327"/>
        <end position="453"/>
    </location>
</feature>
<dbReference type="Gene3D" id="3.40.1190.10">
    <property type="entry name" value="Mur-like, catalytic domain"/>
    <property type="match status" value="1"/>
</dbReference>
<comment type="function">
    <text evidence="2">Catalyzes the addition of an amino acid to the nucleotide precursor UDP-N-acetylmuramoyl-L-alanyl-D-glutamate (UMAG) in the biosynthesis of bacterial cell-wall peptidoglycan.</text>
</comment>
<dbReference type="UniPathway" id="UPA00219"/>
<feature type="binding site" evidence="2">
    <location>
        <position position="173"/>
    </location>
    <ligand>
        <name>UDP-N-acetyl-alpha-D-muramoyl-L-alanyl-D-glutamate</name>
        <dbReference type="ChEBI" id="CHEBI:83900"/>
    </ligand>
</feature>
<feature type="binding site" evidence="2">
    <location>
        <position position="26"/>
    </location>
    <ligand>
        <name>UDP-N-acetyl-alpha-D-muramoyl-L-alanyl-D-glutamate</name>
        <dbReference type="ChEBI" id="CHEBI:83900"/>
    </ligand>
</feature>
<feature type="binding site" evidence="2">
    <location>
        <begin position="102"/>
        <end position="108"/>
    </location>
    <ligand>
        <name>ATP</name>
        <dbReference type="ChEBI" id="CHEBI:30616"/>
    </ligand>
</feature>
<dbReference type="Pfam" id="PF02875">
    <property type="entry name" value="Mur_ligase_C"/>
    <property type="match status" value="1"/>
</dbReference>
<keyword evidence="2" id="KW-0963">Cytoplasm</keyword>
<comment type="subcellular location">
    <subcellularLocation>
        <location evidence="2 3">Cytoplasm</location>
    </subcellularLocation>
</comment>
<dbReference type="InterPro" id="IPR005761">
    <property type="entry name" value="UDP-N-AcMur-Glu-dNH2Pim_ligase"/>
</dbReference>
<keyword evidence="2 3" id="KW-0132">Cell division</keyword>
<name>A0A1P8UDB7_9GAMM</name>
<dbReference type="GO" id="GO:0000287">
    <property type="term" value="F:magnesium ion binding"/>
    <property type="evidence" value="ECO:0007669"/>
    <property type="project" value="UniProtKB-UniRule"/>
</dbReference>
<dbReference type="GO" id="GO:0009252">
    <property type="term" value="P:peptidoglycan biosynthetic process"/>
    <property type="evidence" value="ECO:0007669"/>
    <property type="project" value="UniProtKB-UniRule"/>
</dbReference>
<feature type="modified residue" description="N6-carboxylysine" evidence="2">
    <location>
        <position position="213"/>
    </location>
</feature>
<evidence type="ECO:0000313" key="7">
    <source>
        <dbReference type="Proteomes" id="UP000243807"/>
    </source>
</evidence>
<dbReference type="PANTHER" id="PTHR23135:SF4">
    <property type="entry name" value="UDP-N-ACETYLMURAMOYL-L-ALANYL-D-GLUTAMATE--2,6-DIAMINOPIMELATE LIGASE MURE HOMOLOG, CHLOROPLASTIC"/>
    <property type="match status" value="1"/>
</dbReference>
<keyword evidence="7" id="KW-1185">Reference proteome</keyword>
<evidence type="ECO:0000256" key="1">
    <source>
        <dbReference type="ARBA" id="ARBA00005898"/>
    </source>
</evidence>
<gene>
    <name evidence="2" type="primary">murE</name>
    <name evidence="6" type="ORF">BW247_00835</name>
</gene>
<keyword evidence="2 3" id="KW-0961">Cell wall biogenesis/degradation</keyword>
<comment type="PTM">
    <text evidence="2">Carboxylation is probably crucial for Mg(2+) binding and, consequently, for the gamma-phosphate positioning of ATP.</text>
</comment>
<keyword evidence="2" id="KW-0067">ATP-binding</keyword>
<comment type="caution">
    <text evidence="2">Lacks conserved residue(s) required for the propagation of feature annotation.</text>
</comment>
<evidence type="ECO:0000259" key="5">
    <source>
        <dbReference type="Pfam" id="PF08245"/>
    </source>
</evidence>
<dbReference type="GO" id="GO:0051301">
    <property type="term" value="P:cell division"/>
    <property type="evidence" value="ECO:0007669"/>
    <property type="project" value="UniProtKB-KW"/>
</dbReference>
<comment type="cofactor">
    <cofactor evidence="2">
        <name>Mg(2+)</name>
        <dbReference type="ChEBI" id="CHEBI:18420"/>
    </cofactor>
</comment>
<dbReference type="InterPro" id="IPR036565">
    <property type="entry name" value="Mur-like_cat_sf"/>
</dbReference>
<keyword evidence="2" id="KW-0547">Nucleotide-binding</keyword>
<dbReference type="GO" id="GO:0016881">
    <property type="term" value="F:acid-amino acid ligase activity"/>
    <property type="evidence" value="ECO:0007669"/>
    <property type="project" value="UniProtKB-UniRule"/>
</dbReference>
<proteinExistence type="inferred from homology"/>
<dbReference type="SUPFAM" id="SSF53244">
    <property type="entry name" value="MurD-like peptide ligases, peptide-binding domain"/>
    <property type="match status" value="1"/>
</dbReference>
<feature type="domain" description="Mur ligase central" evidence="5">
    <location>
        <begin position="100"/>
        <end position="304"/>
    </location>
</feature>
<evidence type="ECO:0000256" key="3">
    <source>
        <dbReference type="RuleBase" id="RU004135"/>
    </source>
</evidence>
<comment type="similarity">
    <text evidence="1 2">Belongs to the MurCDEF family. MurE subfamily.</text>
</comment>
<dbReference type="SUPFAM" id="SSF53623">
    <property type="entry name" value="MurD-like peptide ligases, catalytic domain"/>
    <property type="match status" value="1"/>
</dbReference>
<sequence length="483" mass="51008">MKFSTLLAGMDIEVPEIEACDLTLDSRWVKPGDAFVALAGGIAYLDDAVRRGAVAALVDAAPPEPAPLPVIVVPDLRARLGELAGRFYGHPDRELTLIAVTGTDGKTSTTHYIAQALNATGCRCAVIGTLGVGWPDHLVAEGNGLTTPDVITLQRTLARLRAQGAQAVALEASSHGLSQGRLDGVAIDVAGLTHLSRDHLDYHGSLEAYVAAKRRLFERSELRVAVLNEDCAFGRDCRSALVPGVRVVAYTLADAPHADVTGRIASSDRHGLVLDMTCAGFSGRLETRLRGAFNGPNLLAALGALLGLGVDVDRAIRTLGQVTPVPGRMELFCAPGRPLVALDYAHTPNALETVLRDFRTYVAGRIWCVMGAMGRRDRGKRPLMSEVAARWADHIVLTDSLTHGEDPDAIIADLRSGLPSGAAVDVVHDRAAAIAYAVDHAGPEDGVFIAGTGKGNERESIDLNGQVVASDYAHLSACLEVVS</sequence>
<dbReference type="KEGG" id="afy:BW247_00835"/>
<dbReference type="PANTHER" id="PTHR23135">
    <property type="entry name" value="MUR LIGASE FAMILY MEMBER"/>
    <property type="match status" value="1"/>
</dbReference>
<evidence type="ECO:0000259" key="4">
    <source>
        <dbReference type="Pfam" id="PF02875"/>
    </source>
</evidence>
<feature type="binding site" evidence="2">
    <location>
        <position position="181"/>
    </location>
    <ligand>
        <name>UDP-N-acetyl-alpha-D-muramoyl-L-alanyl-D-glutamate</name>
        <dbReference type="ChEBI" id="CHEBI:83900"/>
    </ligand>
</feature>
<dbReference type="HAMAP" id="MF_00208">
    <property type="entry name" value="MurE"/>
    <property type="match status" value="1"/>
</dbReference>
<comment type="pathway">
    <text evidence="2 3">Cell wall biogenesis; peptidoglycan biosynthesis.</text>
</comment>